<dbReference type="AlphaFoldDB" id="A0A067DQZ2"/>
<evidence type="ECO:0000313" key="3">
    <source>
        <dbReference type="Proteomes" id="UP000027120"/>
    </source>
</evidence>
<evidence type="ECO:0000256" key="1">
    <source>
        <dbReference type="SAM" id="MobiDB-lite"/>
    </source>
</evidence>
<feature type="non-terminal residue" evidence="2">
    <location>
        <position position="1"/>
    </location>
</feature>
<evidence type="ECO:0000313" key="2">
    <source>
        <dbReference type="EMBL" id="KDO45253.1"/>
    </source>
</evidence>
<proteinExistence type="predicted"/>
<gene>
    <name evidence="2" type="ORF">CISIN_1g0215792mg</name>
</gene>
<organism evidence="2 3">
    <name type="scientific">Citrus sinensis</name>
    <name type="common">Sweet orange</name>
    <name type="synonym">Citrus aurantium var. sinensis</name>
    <dbReference type="NCBI Taxonomy" id="2711"/>
    <lineage>
        <taxon>Eukaryota</taxon>
        <taxon>Viridiplantae</taxon>
        <taxon>Streptophyta</taxon>
        <taxon>Embryophyta</taxon>
        <taxon>Tracheophyta</taxon>
        <taxon>Spermatophyta</taxon>
        <taxon>Magnoliopsida</taxon>
        <taxon>eudicotyledons</taxon>
        <taxon>Gunneridae</taxon>
        <taxon>Pentapetalae</taxon>
        <taxon>rosids</taxon>
        <taxon>malvids</taxon>
        <taxon>Sapindales</taxon>
        <taxon>Rutaceae</taxon>
        <taxon>Aurantioideae</taxon>
        <taxon>Citrus</taxon>
    </lineage>
</organism>
<protein>
    <submittedName>
        <fullName evidence="2">Uncharacterized protein</fullName>
    </submittedName>
</protein>
<sequence length="26" mass="2674">NTTGSAAKKPKVAVASVFGHDSDEEQ</sequence>
<dbReference type="Proteomes" id="UP000027120">
    <property type="component" value="Unassembled WGS sequence"/>
</dbReference>
<name>A0A067DQZ2_CITSI</name>
<accession>A0A067DQZ2</accession>
<feature type="region of interest" description="Disordered" evidence="1">
    <location>
        <begin position="1"/>
        <end position="26"/>
    </location>
</feature>
<keyword evidence="3" id="KW-1185">Reference proteome</keyword>
<dbReference type="EMBL" id="KK785267">
    <property type="protein sequence ID" value="KDO45253.1"/>
    <property type="molecule type" value="Genomic_DNA"/>
</dbReference>
<reference evidence="2 3" key="1">
    <citation type="submission" date="2014-04" db="EMBL/GenBank/DDBJ databases">
        <authorList>
            <consortium name="International Citrus Genome Consortium"/>
            <person name="Gmitter F."/>
            <person name="Chen C."/>
            <person name="Farmerie W."/>
            <person name="Harkins T."/>
            <person name="Desany B."/>
            <person name="Mohiuddin M."/>
            <person name="Kodira C."/>
            <person name="Borodovsky M."/>
            <person name="Lomsadze A."/>
            <person name="Burns P."/>
            <person name="Jenkins J."/>
            <person name="Prochnik S."/>
            <person name="Shu S."/>
            <person name="Chapman J."/>
            <person name="Pitluck S."/>
            <person name="Schmutz J."/>
            <person name="Rokhsar D."/>
        </authorList>
    </citation>
    <scope>NUCLEOTIDE SEQUENCE</scope>
</reference>